<dbReference type="EMBL" id="BKAV01000002">
    <property type="protein sequence ID" value="GEP99382.1"/>
    <property type="molecule type" value="Genomic_DNA"/>
</dbReference>
<reference evidence="1 4" key="2">
    <citation type="submission" date="2019-07" db="EMBL/GenBank/DDBJ databases">
        <title>Whole genome shotgun sequence of Staphylococcus arlettae NBRC 109765.</title>
        <authorList>
            <person name="Hosoyama A."/>
            <person name="Uohara A."/>
            <person name="Ohji S."/>
            <person name="Ichikawa N."/>
        </authorList>
    </citation>
    <scope>NUCLEOTIDE SEQUENCE [LARGE SCALE GENOMIC DNA]</scope>
    <source>
        <strain evidence="1 4">NBRC 109765</strain>
    </source>
</reference>
<reference evidence="2 3" key="1">
    <citation type="submission" date="2018-06" db="EMBL/GenBank/DDBJ databases">
        <authorList>
            <consortium name="Pathogen Informatics"/>
            <person name="Doyle S."/>
        </authorList>
    </citation>
    <scope>NUCLEOTIDE SEQUENCE [LARGE SCALE GENOMIC DNA]</scope>
    <source>
        <strain evidence="2 3">NCTC12413</strain>
    </source>
</reference>
<dbReference type="Proteomes" id="UP000321598">
    <property type="component" value="Unassembled WGS sequence"/>
</dbReference>
<sequence>MKISECRYLCITNNASFEQGKLYWLFPTTVSTFDDHFSYVSNEGQLLTEEYKKHNFIKNNMLRES</sequence>
<dbReference type="RefSeq" id="WP_103388655.1">
    <property type="nucleotide sequence ID" value="NZ_BKAV01000002.1"/>
</dbReference>
<evidence type="ECO:0000313" key="4">
    <source>
        <dbReference type="Proteomes" id="UP000321598"/>
    </source>
</evidence>
<keyword evidence="4" id="KW-1185">Reference proteome</keyword>
<dbReference type="AlphaFoldDB" id="A0A380CVZ2"/>
<evidence type="ECO:0000313" key="2">
    <source>
        <dbReference type="EMBL" id="SUJ30261.1"/>
    </source>
</evidence>
<name>A0A380CVZ2_9STAP</name>
<dbReference type="STRING" id="1212545.SARL_09427"/>
<evidence type="ECO:0000313" key="3">
    <source>
        <dbReference type="Proteomes" id="UP000254956"/>
    </source>
</evidence>
<gene>
    <name evidence="2" type="ORF">NCTC12413_02671</name>
    <name evidence="1" type="ORF">SAR03_04200</name>
</gene>
<dbReference type="OrthoDB" id="2397582at2"/>
<dbReference type="EMBL" id="UGZE01000001">
    <property type="protein sequence ID" value="SUJ30261.1"/>
    <property type="molecule type" value="Genomic_DNA"/>
</dbReference>
<protein>
    <submittedName>
        <fullName evidence="2">Uncharacterized protein</fullName>
    </submittedName>
</protein>
<dbReference type="Proteomes" id="UP000254956">
    <property type="component" value="Unassembled WGS sequence"/>
</dbReference>
<proteinExistence type="predicted"/>
<evidence type="ECO:0000313" key="1">
    <source>
        <dbReference type="EMBL" id="GEP99382.1"/>
    </source>
</evidence>
<accession>A0A380CVZ2</accession>
<organism evidence="2 3">
    <name type="scientific">Staphylococcus arlettae</name>
    <dbReference type="NCBI Taxonomy" id="29378"/>
    <lineage>
        <taxon>Bacteria</taxon>
        <taxon>Bacillati</taxon>
        <taxon>Bacillota</taxon>
        <taxon>Bacilli</taxon>
        <taxon>Bacillales</taxon>
        <taxon>Staphylococcaceae</taxon>
        <taxon>Staphylococcus</taxon>
    </lineage>
</organism>